<dbReference type="GO" id="GO:0008270">
    <property type="term" value="F:zinc ion binding"/>
    <property type="evidence" value="ECO:0007669"/>
    <property type="project" value="UniProtKB-UniRule"/>
</dbReference>
<dbReference type="InterPro" id="IPR041236">
    <property type="entry name" value="PriA_C"/>
</dbReference>
<dbReference type="RefSeq" id="WP_109606381.1">
    <property type="nucleotide sequence ID" value="NZ_QGGI01000026.1"/>
</dbReference>
<comment type="similarity">
    <text evidence="12">Belongs to the helicase family. PriA subfamily.</text>
</comment>
<dbReference type="InterPro" id="IPR005259">
    <property type="entry name" value="PriA"/>
</dbReference>
<comment type="catalytic activity">
    <reaction evidence="11 12">
        <text>ATP + H2O = ADP + phosphate + H(+)</text>
        <dbReference type="Rhea" id="RHEA:13065"/>
        <dbReference type="ChEBI" id="CHEBI:15377"/>
        <dbReference type="ChEBI" id="CHEBI:15378"/>
        <dbReference type="ChEBI" id="CHEBI:30616"/>
        <dbReference type="ChEBI" id="CHEBI:43474"/>
        <dbReference type="ChEBI" id="CHEBI:456216"/>
        <dbReference type="EC" id="5.6.2.4"/>
    </reaction>
</comment>
<comment type="subunit">
    <text evidence="12">Component of the replication restart primosome.</text>
</comment>
<dbReference type="PANTHER" id="PTHR30580">
    <property type="entry name" value="PRIMOSOMAL PROTEIN N"/>
    <property type="match status" value="1"/>
</dbReference>
<dbReference type="InterPro" id="IPR041222">
    <property type="entry name" value="PriA_3primeBD"/>
</dbReference>
<dbReference type="Pfam" id="PF18074">
    <property type="entry name" value="PriA_C"/>
    <property type="match status" value="1"/>
</dbReference>
<dbReference type="GO" id="GO:0005524">
    <property type="term" value="F:ATP binding"/>
    <property type="evidence" value="ECO:0007669"/>
    <property type="project" value="UniProtKB-UniRule"/>
</dbReference>
<dbReference type="GO" id="GO:0043138">
    <property type="term" value="F:3'-5' DNA helicase activity"/>
    <property type="evidence" value="ECO:0007669"/>
    <property type="project" value="UniProtKB-EC"/>
</dbReference>
<feature type="domain" description="Helicase C-terminal" evidence="14">
    <location>
        <begin position="447"/>
        <end position="669"/>
    </location>
</feature>
<comment type="cofactor">
    <cofactor evidence="12">
        <name>Zn(2+)</name>
        <dbReference type="ChEBI" id="CHEBI:29105"/>
    </cofactor>
    <text evidence="12">Binds 2 zinc ions per subunit.</text>
</comment>
<dbReference type="GO" id="GO:0006310">
    <property type="term" value="P:DNA recombination"/>
    <property type="evidence" value="ECO:0007669"/>
    <property type="project" value="InterPro"/>
</dbReference>
<dbReference type="InterPro" id="IPR001650">
    <property type="entry name" value="Helicase_C-like"/>
</dbReference>
<feature type="binding site" evidence="12">
    <location>
        <position position="488"/>
    </location>
    <ligand>
        <name>Zn(2+)</name>
        <dbReference type="ChEBI" id="CHEBI:29105"/>
        <label>2</label>
    </ligand>
</feature>
<keyword evidence="16" id="KW-1185">Reference proteome</keyword>
<dbReference type="InterPro" id="IPR040498">
    <property type="entry name" value="PriA_CRR"/>
</dbReference>
<keyword evidence="10 12" id="KW-0413">Isomerase</keyword>
<dbReference type="PROSITE" id="PS51194">
    <property type="entry name" value="HELICASE_CTER"/>
    <property type="match status" value="1"/>
</dbReference>
<evidence type="ECO:0000256" key="11">
    <source>
        <dbReference type="ARBA" id="ARBA00048988"/>
    </source>
</evidence>
<keyword evidence="3 12" id="KW-0479">Metal-binding</keyword>
<dbReference type="GO" id="GO:0003677">
    <property type="term" value="F:DNA binding"/>
    <property type="evidence" value="ECO:0007669"/>
    <property type="project" value="UniProtKB-UniRule"/>
</dbReference>
<protein>
    <recommendedName>
        <fullName evidence="12">Replication restart protein PriA</fullName>
    </recommendedName>
    <alternativeName>
        <fullName evidence="12">ATP-dependent DNA helicase PriA</fullName>
        <ecNumber evidence="12">5.6.2.4</ecNumber>
    </alternativeName>
    <alternativeName>
        <fullName evidence="12">DNA 3'-5' helicase PriA</fullName>
    </alternativeName>
</protein>
<keyword evidence="9 12" id="KW-0238">DNA-binding</keyword>
<dbReference type="GO" id="GO:0006270">
    <property type="term" value="P:DNA replication initiation"/>
    <property type="evidence" value="ECO:0007669"/>
    <property type="project" value="TreeGrafter"/>
</dbReference>
<keyword evidence="5 12" id="KW-0378">Hydrolase</keyword>
<feature type="binding site" evidence="12">
    <location>
        <position position="506"/>
    </location>
    <ligand>
        <name>Zn(2+)</name>
        <dbReference type="ChEBI" id="CHEBI:29105"/>
        <label>2</label>
    </ligand>
</feature>
<name>A0AA45C4R2_9BACT</name>
<feature type="binding site" evidence="12">
    <location>
        <position position="485"/>
    </location>
    <ligand>
        <name>Zn(2+)</name>
        <dbReference type="ChEBI" id="CHEBI:29105"/>
        <label>2</label>
    </ligand>
</feature>
<reference evidence="15 16" key="1">
    <citation type="submission" date="2018-05" db="EMBL/GenBank/DDBJ databases">
        <title>Genomic Encyclopedia of Type Strains, Phase IV (KMG-IV): sequencing the most valuable type-strain genomes for metagenomic binning, comparative biology and taxonomic classification.</title>
        <authorList>
            <person name="Goeker M."/>
        </authorList>
    </citation>
    <scope>NUCLEOTIDE SEQUENCE [LARGE SCALE GENOMIC DNA]</scope>
    <source>
        <strain evidence="15 16">DSM 24906</strain>
    </source>
</reference>
<dbReference type="Pfam" id="PF00271">
    <property type="entry name" value="Helicase_C"/>
    <property type="match status" value="1"/>
</dbReference>
<dbReference type="InterPro" id="IPR011545">
    <property type="entry name" value="DEAD/DEAH_box_helicase_dom"/>
</dbReference>
<evidence type="ECO:0000256" key="5">
    <source>
        <dbReference type="ARBA" id="ARBA00022801"/>
    </source>
</evidence>
<feature type="binding site" evidence="12">
    <location>
        <position position="476"/>
    </location>
    <ligand>
        <name>Zn(2+)</name>
        <dbReference type="ChEBI" id="CHEBI:29105"/>
        <label>1</label>
    </ligand>
</feature>
<comment type="function">
    <text evidence="12">Initiates the restart of stalled replication forks, which reloads the replicative helicase on sites other than the origin of replication. Recognizes and binds to abandoned replication forks and remodels them to uncover a helicase loading site. Promotes assembly of the primosome at these replication forks.</text>
</comment>
<dbReference type="HAMAP" id="MF_00983">
    <property type="entry name" value="PriA"/>
    <property type="match status" value="1"/>
</dbReference>
<comment type="catalytic activity">
    <reaction evidence="12">
        <text>Couples ATP hydrolysis with the unwinding of duplex DNA by translocating in the 3'-5' direction.</text>
        <dbReference type="EC" id="5.6.2.4"/>
    </reaction>
</comment>
<sequence>MFYYEVSPIGGKIYDTYTYKYEEKLSKGQRVIINMRGNQSLGLIIKESTNIDSIKIKEIDFILDEKPLINENIFDLIFESTKKFLLPLSEVIRFVFPPLSYDLFRIKIMPLNELSPIQKPTFLNEYYKNFENKKEAKKKLKELINLNIVKLELHEKNIKNKKEWFLSLNKDLKDIMNINISAQAQAVVNYLMINGEIPEKLLYEENIIKKSSSVLKTLKKKGILKFSEKKEIIIKKEVDLSLEQENAVKTIFLKKDKPHLLYGVTGSGKTEVFFEVAEPYLKQNKKVLIMVPEISLAPQMYKRLKNRFLNYKLGVYHSSMTNSERINVWYGAQKGDYDIIIGTRSSVWLPIKDLSMIIIDEEHDNSYYQLEQGSYDAIEVALMRKKFENLNIVLASATPRLVDYKRALEEKYYLETIKNRFYSQMPEIEILDLKSEEKYNWIFSKKTIKKIYETIKKDKKVIVFTPTRGYANYVICSDCGYIFKCENCDVSYTYHKKENKLKCHYCGEEKNTPASCPNCKSIKLQTRGYGTEKVVNDLMKAFPSVPIVRVDRTVINNYDELKDTFNYMHEKGRKIIVGTKMITKGLDIEDLDLVVILDSDRYAFLPDYTAEESAASLIMQVAGRAGRKEKGNVIIQTFKNDSKMFEHIKNNDYDSIIKSELLKREKYNYPPYSDMYLLIIQNESREDNNKMSNLIYEELKNLFPNTEILGPVEPLIYKLRNKYRKYIMIKEKVDNIRLLKIQKKYNRNLIIHSNPPTTLL</sequence>
<dbReference type="EC" id="5.6.2.4" evidence="12"/>
<feature type="domain" description="Helicase ATP-binding" evidence="13">
    <location>
        <begin position="250"/>
        <end position="417"/>
    </location>
</feature>
<evidence type="ECO:0000256" key="1">
    <source>
        <dbReference type="ARBA" id="ARBA00022515"/>
    </source>
</evidence>
<dbReference type="InterPro" id="IPR027417">
    <property type="entry name" value="P-loop_NTPase"/>
</dbReference>
<dbReference type="NCBIfam" id="TIGR00595">
    <property type="entry name" value="priA"/>
    <property type="match status" value="1"/>
</dbReference>
<evidence type="ECO:0000256" key="7">
    <source>
        <dbReference type="ARBA" id="ARBA00022833"/>
    </source>
</evidence>
<evidence type="ECO:0000256" key="10">
    <source>
        <dbReference type="ARBA" id="ARBA00023235"/>
    </source>
</evidence>
<dbReference type="PROSITE" id="PS51192">
    <property type="entry name" value="HELICASE_ATP_BIND_1"/>
    <property type="match status" value="1"/>
</dbReference>
<comment type="caution">
    <text evidence="15">The sequence shown here is derived from an EMBL/GenBank/DDBJ whole genome shotgun (WGS) entry which is preliminary data.</text>
</comment>
<dbReference type="GO" id="GO:0006269">
    <property type="term" value="P:DNA replication, synthesis of primer"/>
    <property type="evidence" value="ECO:0007669"/>
    <property type="project" value="UniProtKB-KW"/>
</dbReference>
<dbReference type="SUPFAM" id="SSF52540">
    <property type="entry name" value="P-loop containing nucleoside triphosphate hydrolases"/>
    <property type="match status" value="1"/>
</dbReference>
<evidence type="ECO:0000256" key="6">
    <source>
        <dbReference type="ARBA" id="ARBA00022806"/>
    </source>
</evidence>
<dbReference type="GO" id="GO:1990077">
    <property type="term" value="C:primosome complex"/>
    <property type="evidence" value="ECO:0007669"/>
    <property type="project" value="UniProtKB-UniRule"/>
</dbReference>
<organism evidence="15 16">
    <name type="scientific">Oceanotoga teriensis</name>
    <dbReference type="NCBI Taxonomy" id="515440"/>
    <lineage>
        <taxon>Bacteria</taxon>
        <taxon>Thermotogati</taxon>
        <taxon>Thermotogota</taxon>
        <taxon>Thermotogae</taxon>
        <taxon>Petrotogales</taxon>
        <taxon>Petrotogaceae</taxon>
        <taxon>Oceanotoga</taxon>
    </lineage>
</organism>
<dbReference type="Pfam" id="PF00270">
    <property type="entry name" value="DEAD"/>
    <property type="match status" value="1"/>
</dbReference>
<evidence type="ECO:0000256" key="8">
    <source>
        <dbReference type="ARBA" id="ARBA00022840"/>
    </source>
</evidence>
<evidence type="ECO:0000313" key="15">
    <source>
        <dbReference type="EMBL" id="PWJ87121.1"/>
    </source>
</evidence>
<dbReference type="Pfam" id="PF17764">
    <property type="entry name" value="PriA_3primeBD"/>
    <property type="match status" value="1"/>
</dbReference>
<evidence type="ECO:0000313" key="16">
    <source>
        <dbReference type="Proteomes" id="UP000245921"/>
    </source>
</evidence>
<accession>A0AA45C4R2</accession>
<keyword evidence="2 12" id="KW-0235">DNA replication</keyword>
<keyword evidence="8 12" id="KW-0067">ATP-binding</keyword>
<keyword evidence="6 12" id="KW-0347">Helicase</keyword>
<evidence type="ECO:0000256" key="9">
    <source>
        <dbReference type="ARBA" id="ARBA00023125"/>
    </source>
</evidence>
<dbReference type="InterPro" id="IPR014001">
    <property type="entry name" value="Helicase_ATP-bd"/>
</dbReference>
<proteinExistence type="inferred from homology"/>
<dbReference type="SMART" id="SM00490">
    <property type="entry name" value="HELICc"/>
    <property type="match status" value="1"/>
</dbReference>
<keyword evidence="1 12" id="KW-0639">Primosome</keyword>
<dbReference type="Gene3D" id="3.40.1440.60">
    <property type="entry name" value="PriA, 3(prime) DNA-binding domain"/>
    <property type="match status" value="1"/>
</dbReference>
<evidence type="ECO:0000256" key="12">
    <source>
        <dbReference type="HAMAP-Rule" id="MF_00983"/>
    </source>
</evidence>
<dbReference type="Gene3D" id="3.40.50.300">
    <property type="entry name" value="P-loop containing nucleotide triphosphate hydrolases"/>
    <property type="match status" value="2"/>
</dbReference>
<dbReference type="PANTHER" id="PTHR30580:SF0">
    <property type="entry name" value="PRIMOSOMAL PROTEIN N"/>
    <property type="match status" value="1"/>
</dbReference>
<dbReference type="GO" id="GO:0016787">
    <property type="term" value="F:hydrolase activity"/>
    <property type="evidence" value="ECO:0007669"/>
    <property type="project" value="UniProtKB-KW"/>
</dbReference>
<dbReference type="GO" id="GO:0006302">
    <property type="term" value="P:double-strand break repair"/>
    <property type="evidence" value="ECO:0007669"/>
    <property type="project" value="InterPro"/>
</dbReference>
<dbReference type="AlphaFoldDB" id="A0AA45C4R2"/>
<evidence type="ECO:0000256" key="2">
    <source>
        <dbReference type="ARBA" id="ARBA00022705"/>
    </source>
</evidence>
<evidence type="ECO:0000256" key="3">
    <source>
        <dbReference type="ARBA" id="ARBA00022723"/>
    </source>
</evidence>
<evidence type="ECO:0000259" key="14">
    <source>
        <dbReference type="PROSITE" id="PS51194"/>
    </source>
</evidence>
<dbReference type="FunFam" id="3.40.50.300:FF:000489">
    <property type="entry name" value="Primosome assembly protein PriA"/>
    <property type="match status" value="1"/>
</dbReference>
<feature type="binding site" evidence="12">
    <location>
        <position position="503"/>
    </location>
    <ligand>
        <name>Zn(2+)</name>
        <dbReference type="ChEBI" id="CHEBI:29105"/>
        <label>2</label>
    </ligand>
</feature>
<dbReference type="Pfam" id="PF18319">
    <property type="entry name" value="Zn_ribbon_PriA"/>
    <property type="match status" value="1"/>
</dbReference>
<evidence type="ECO:0000256" key="4">
    <source>
        <dbReference type="ARBA" id="ARBA00022741"/>
    </source>
</evidence>
<feature type="binding site" evidence="12">
    <location>
        <position position="519"/>
    </location>
    <ligand>
        <name>Zn(2+)</name>
        <dbReference type="ChEBI" id="CHEBI:29105"/>
        <label>1</label>
    </ligand>
</feature>
<gene>
    <name evidence="12" type="primary">priA</name>
    <name evidence="15" type="ORF">C7380_1263</name>
</gene>
<dbReference type="Proteomes" id="UP000245921">
    <property type="component" value="Unassembled WGS sequence"/>
</dbReference>
<dbReference type="SMART" id="SM00487">
    <property type="entry name" value="DEXDc"/>
    <property type="match status" value="1"/>
</dbReference>
<feature type="binding site" evidence="12">
    <location>
        <position position="479"/>
    </location>
    <ligand>
        <name>Zn(2+)</name>
        <dbReference type="ChEBI" id="CHEBI:29105"/>
        <label>1</label>
    </ligand>
</feature>
<keyword evidence="4 12" id="KW-0547">Nucleotide-binding</keyword>
<evidence type="ECO:0000259" key="13">
    <source>
        <dbReference type="PROSITE" id="PS51192"/>
    </source>
</evidence>
<feature type="binding site" evidence="12">
    <location>
        <position position="516"/>
    </location>
    <ligand>
        <name>Zn(2+)</name>
        <dbReference type="ChEBI" id="CHEBI:29105"/>
        <label>1</label>
    </ligand>
</feature>
<dbReference type="InterPro" id="IPR042115">
    <property type="entry name" value="PriA_3primeBD_sf"/>
</dbReference>
<dbReference type="EMBL" id="QGGI01000026">
    <property type="protein sequence ID" value="PWJ87121.1"/>
    <property type="molecule type" value="Genomic_DNA"/>
</dbReference>
<keyword evidence="7 12" id="KW-0862">Zinc</keyword>